<proteinExistence type="inferred from homology"/>
<keyword evidence="5" id="KW-0378">Hydrolase</keyword>
<accession>A0ABQ8GQS5</accession>
<dbReference type="PANTHER" id="PTHR32268">
    <property type="entry name" value="HOMOSERINE O-ACETYLTRANSFERASE"/>
    <property type="match status" value="1"/>
</dbReference>
<sequence length="500" mass="54282">MTISAHTNGSSKYERVTEQPENPFAKLIPDQQIAIVPSYTLESGVELRNVPVAYKTFGTLSPAADNAMVICHALTGSADVGDWWGPLLGGPGKAFDISRFFVVCLNSLGSPYGSASPVTNKDGDPELGLYGPEFPLTTVRDDVNLFKLILDDLGVRQIAAVIGGSMGGMLVLEFAYFGKDYVRTIIPIATSARYSAWGISWGEAQRQSIYSDPKYDDGYYAFEDPPSTGLAAARMSALLTYRSRDSFESRFGRNTPDPSRPQNINRMPHPSAAMNEHWAIHNEGHKNARSPRGSRPGSAVDLTAAGATVPASAKIGPASPAPTAPTSLTGPIRNKAKRTPTYFSAQSYLRYQGEKFIKRFDANCYIAITRKLDTHDVSRGRVPEEDDASALRTALSQIAQPTLILGIQTDGLFTFAEQQELAAAIPDARLKTIDSPEGHDAFLLEFEQVNGHLLEFMNEHLRDIMERSPAEVVAQGEGEGLGVTKSSTFGEAEVEDITAW</sequence>
<dbReference type="EMBL" id="JAGTJR010000004">
    <property type="protein sequence ID" value="KAH7061176.1"/>
    <property type="molecule type" value="Genomic_DNA"/>
</dbReference>
<dbReference type="InterPro" id="IPR008220">
    <property type="entry name" value="HAT_MetX-like"/>
</dbReference>
<dbReference type="PIRSF" id="PIRSF000443">
    <property type="entry name" value="Homoser_Ac_trans"/>
    <property type="match status" value="1"/>
</dbReference>
<dbReference type="InterPro" id="IPR000073">
    <property type="entry name" value="AB_hydrolase_1"/>
</dbReference>
<dbReference type="Pfam" id="PF00561">
    <property type="entry name" value="Abhydrolase_1"/>
    <property type="match status" value="1"/>
</dbReference>
<dbReference type="PANTHER" id="PTHR32268:SF11">
    <property type="entry name" value="HOMOSERINE O-ACETYLTRANSFERASE"/>
    <property type="match status" value="1"/>
</dbReference>
<evidence type="ECO:0000256" key="2">
    <source>
        <dbReference type="ARBA" id="ARBA00022679"/>
    </source>
</evidence>
<evidence type="ECO:0000259" key="4">
    <source>
        <dbReference type="Pfam" id="PF00561"/>
    </source>
</evidence>
<dbReference type="GO" id="GO:0016787">
    <property type="term" value="F:hydrolase activity"/>
    <property type="evidence" value="ECO:0007669"/>
    <property type="project" value="UniProtKB-KW"/>
</dbReference>
<reference evidence="5 6" key="1">
    <citation type="journal article" date="2021" name="Nat. Commun.">
        <title>Genetic determinants of endophytism in the Arabidopsis root mycobiome.</title>
        <authorList>
            <person name="Mesny F."/>
            <person name="Miyauchi S."/>
            <person name="Thiergart T."/>
            <person name="Pickel B."/>
            <person name="Atanasova L."/>
            <person name="Karlsson M."/>
            <person name="Huettel B."/>
            <person name="Barry K.W."/>
            <person name="Haridas S."/>
            <person name="Chen C."/>
            <person name="Bauer D."/>
            <person name="Andreopoulos W."/>
            <person name="Pangilinan J."/>
            <person name="LaButti K."/>
            <person name="Riley R."/>
            <person name="Lipzen A."/>
            <person name="Clum A."/>
            <person name="Drula E."/>
            <person name="Henrissat B."/>
            <person name="Kohler A."/>
            <person name="Grigoriev I.V."/>
            <person name="Martin F.M."/>
            <person name="Hacquard S."/>
        </authorList>
    </citation>
    <scope>NUCLEOTIDE SEQUENCE [LARGE SCALE GENOMIC DNA]</scope>
    <source>
        <strain evidence="5 6">MPI-SDFR-AT-0080</strain>
    </source>
</reference>
<gene>
    <name evidence="5" type="ORF">B0J12DRAFT_646800</name>
</gene>
<dbReference type="Proteomes" id="UP000774617">
    <property type="component" value="Unassembled WGS sequence"/>
</dbReference>
<feature type="region of interest" description="Disordered" evidence="3">
    <location>
        <begin position="311"/>
        <end position="335"/>
    </location>
</feature>
<keyword evidence="6" id="KW-1185">Reference proteome</keyword>
<keyword evidence="2" id="KW-0808">Transferase</keyword>
<evidence type="ECO:0000313" key="6">
    <source>
        <dbReference type="Proteomes" id="UP000774617"/>
    </source>
</evidence>
<comment type="caution">
    <text evidence="5">The sequence shown here is derived from an EMBL/GenBank/DDBJ whole genome shotgun (WGS) entry which is preliminary data.</text>
</comment>
<protein>
    <submittedName>
        <fullName evidence="5">Alpha/Beta hydrolase protein</fullName>
    </submittedName>
</protein>
<dbReference type="SUPFAM" id="SSF53474">
    <property type="entry name" value="alpha/beta-Hydrolases"/>
    <property type="match status" value="1"/>
</dbReference>
<dbReference type="Gene3D" id="3.40.50.1820">
    <property type="entry name" value="alpha/beta hydrolase"/>
    <property type="match status" value="1"/>
</dbReference>
<evidence type="ECO:0000256" key="3">
    <source>
        <dbReference type="SAM" id="MobiDB-lite"/>
    </source>
</evidence>
<dbReference type="HAMAP" id="MF_00296">
    <property type="entry name" value="MetX_acyltransf"/>
    <property type="match status" value="1"/>
</dbReference>
<organism evidence="5 6">
    <name type="scientific">Macrophomina phaseolina</name>
    <dbReference type="NCBI Taxonomy" id="35725"/>
    <lineage>
        <taxon>Eukaryota</taxon>
        <taxon>Fungi</taxon>
        <taxon>Dikarya</taxon>
        <taxon>Ascomycota</taxon>
        <taxon>Pezizomycotina</taxon>
        <taxon>Dothideomycetes</taxon>
        <taxon>Dothideomycetes incertae sedis</taxon>
        <taxon>Botryosphaeriales</taxon>
        <taxon>Botryosphaeriaceae</taxon>
        <taxon>Macrophomina</taxon>
    </lineage>
</organism>
<name>A0ABQ8GQS5_9PEZI</name>
<dbReference type="NCBIfam" id="TIGR01392">
    <property type="entry name" value="homoserO_Ac_trn"/>
    <property type="match status" value="1"/>
</dbReference>
<comment type="similarity">
    <text evidence="1">Belongs to the AB hydrolase superfamily. MetX family.</text>
</comment>
<dbReference type="InterPro" id="IPR029058">
    <property type="entry name" value="AB_hydrolase_fold"/>
</dbReference>
<feature type="domain" description="AB hydrolase-1" evidence="4">
    <location>
        <begin position="67"/>
        <end position="445"/>
    </location>
</feature>
<evidence type="ECO:0000256" key="1">
    <source>
        <dbReference type="ARBA" id="ARBA00006886"/>
    </source>
</evidence>
<evidence type="ECO:0000313" key="5">
    <source>
        <dbReference type="EMBL" id="KAH7061176.1"/>
    </source>
</evidence>